<dbReference type="RefSeq" id="WP_037727791.1">
    <property type="nucleotide sequence ID" value="NZ_AZSP01000151.1"/>
</dbReference>
<comment type="caution">
    <text evidence="2">The sequence shown here is derived from an EMBL/GenBank/DDBJ whole genome shotgun (WGS) entry which is preliminary data.</text>
</comment>
<dbReference type="EMBL" id="AZSP01000151">
    <property type="protein sequence ID" value="PVE11086.1"/>
    <property type="molecule type" value="Genomic_DNA"/>
</dbReference>
<sequence>MRIRTALAATALAATALLGGASSAFAWEDHEVTAAEAGFKATGASGHFENLGGAAGITESEFSAFEVEDWFGFLHF</sequence>
<dbReference type="AlphaFoldDB" id="A0A2T7T7N6"/>
<keyword evidence="3" id="KW-1185">Reference proteome</keyword>
<dbReference type="Proteomes" id="UP000245992">
    <property type="component" value="Unassembled WGS sequence"/>
</dbReference>
<protein>
    <submittedName>
        <fullName evidence="2">Uncharacterized protein</fullName>
    </submittedName>
</protein>
<evidence type="ECO:0000313" key="3">
    <source>
        <dbReference type="Proteomes" id="UP000245992"/>
    </source>
</evidence>
<evidence type="ECO:0000256" key="1">
    <source>
        <dbReference type="SAM" id="SignalP"/>
    </source>
</evidence>
<keyword evidence="1" id="KW-0732">Signal</keyword>
<feature type="chain" id="PRO_5015476947" evidence="1">
    <location>
        <begin position="27"/>
        <end position="76"/>
    </location>
</feature>
<organism evidence="2 3">
    <name type="scientific">Streptomyces scopuliridis RB72</name>
    <dbReference type="NCBI Taxonomy" id="1440053"/>
    <lineage>
        <taxon>Bacteria</taxon>
        <taxon>Bacillati</taxon>
        <taxon>Actinomycetota</taxon>
        <taxon>Actinomycetes</taxon>
        <taxon>Kitasatosporales</taxon>
        <taxon>Streptomycetaceae</taxon>
        <taxon>Streptomyces</taxon>
    </lineage>
</organism>
<dbReference type="OrthoDB" id="9996003at2"/>
<reference evidence="2 3" key="1">
    <citation type="submission" date="2013-12" db="EMBL/GenBank/DDBJ databases">
        <title>Annotated genome of Streptomyces scopuliridis.</title>
        <authorList>
            <person name="Olson J.B."/>
        </authorList>
    </citation>
    <scope>NUCLEOTIDE SEQUENCE [LARGE SCALE GENOMIC DNA]</scope>
    <source>
        <strain evidence="2 3">RB72</strain>
    </source>
</reference>
<name>A0A2T7T7N6_9ACTN</name>
<accession>A0A2T7T7N6</accession>
<gene>
    <name evidence="2" type="ORF">Y717_17620</name>
</gene>
<dbReference type="GeneID" id="95540324"/>
<feature type="signal peptide" evidence="1">
    <location>
        <begin position="1"/>
        <end position="26"/>
    </location>
</feature>
<proteinExistence type="predicted"/>
<evidence type="ECO:0000313" key="2">
    <source>
        <dbReference type="EMBL" id="PVE11086.1"/>
    </source>
</evidence>